<feature type="domain" description="Metallo-beta-lactamase" evidence="1">
    <location>
        <begin position="28"/>
        <end position="229"/>
    </location>
</feature>
<evidence type="ECO:0000313" key="2">
    <source>
        <dbReference type="EMBL" id="MFD0800401.1"/>
    </source>
</evidence>
<reference evidence="3" key="1">
    <citation type="journal article" date="2019" name="Int. J. Syst. Evol. Microbiol.">
        <title>The Global Catalogue of Microorganisms (GCM) 10K type strain sequencing project: providing services to taxonomists for standard genome sequencing and annotation.</title>
        <authorList>
            <consortium name="The Broad Institute Genomics Platform"/>
            <consortium name="The Broad Institute Genome Sequencing Center for Infectious Disease"/>
            <person name="Wu L."/>
            <person name="Ma J."/>
        </authorList>
    </citation>
    <scope>NUCLEOTIDE SEQUENCE [LARGE SCALE GENOMIC DNA]</scope>
    <source>
        <strain evidence="3">CCUG 63369</strain>
    </source>
</reference>
<organism evidence="2 3">
    <name type="scientific">Streptomonospora algeriensis</name>
    <dbReference type="NCBI Taxonomy" id="995084"/>
    <lineage>
        <taxon>Bacteria</taxon>
        <taxon>Bacillati</taxon>
        <taxon>Actinomycetota</taxon>
        <taxon>Actinomycetes</taxon>
        <taxon>Streptosporangiales</taxon>
        <taxon>Nocardiopsidaceae</taxon>
        <taxon>Streptomonospora</taxon>
    </lineage>
</organism>
<gene>
    <name evidence="2" type="ORF">ACFQZU_03580</name>
</gene>
<dbReference type="PANTHER" id="PTHR43546:SF7">
    <property type="entry name" value="METALLO-BETA-LACTAMASE DOMAIN-CONTAINING PROTEIN"/>
    <property type="match status" value="1"/>
</dbReference>
<dbReference type="InterPro" id="IPR001279">
    <property type="entry name" value="Metallo-B-lactamas"/>
</dbReference>
<dbReference type="PANTHER" id="PTHR43546">
    <property type="entry name" value="UPF0173 METAL-DEPENDENT HYDROLASE MJ1163-RELATED"/>
    <property type="match status" value="1"/>
</dbReference>
<dbReference type="EMBL" id="JBHTHR010000050">
    <property type="protein sequence ID" value="MFD0800401.1"/>
    <property type="molecule type" value="Genomic_DNA"/>
</dbReference>
<dbReference type="Pfam" id="PF12706">
    <property type="entry name" value="Lactamase_B_2"/>
    <property type="match status" value="1"/>
</dbReference>
<sequence>MPEDDHGNGSVTFIGTATTVITWRGLTVLTDPNFLHRGQYAYLGKGLIARRLTQPAATIGELPPIDAVVLSHLHGDHFDRVARRGLDRQVPVVTTPAAATRLHRWGFHRSIGLHTWHEHTLSAGDTTLRITSVPGRHAPHGFSWLLPPVMGTVLEFSAPRTSLRIYVSGDTLLFPGLAEIKERYPDLDLMIVHLGGTKLPGGLVVTMDGSAGARLADLLRPRRTLPVHYEDYTVFASPLSDFLAAMETRNMAETVTVVPAGDSLPL</sequence>
<evidence type="ECO:0000313" key="3">
    <source>
        <dbReference type="Proteomes" id="UP001596956"/>
    </source>
</evidence>
<proteinExistence type="predicted"/>
<accession>A0ABW3BBS9</accession>
<comment type="caution">
    <text evidence="2">The sequence shown here is derived from an EMBL/GenBank/DDBJ whole genome shotgun (WGS) entry which is preliminary data.</text>
</comment>
<dbReference type="SUPFAM" id="SSF56281">
    <property type="entry name" value="Metallo-hydrolase/oxidoreductase"/>
    <property type="match status" value="1"/>
</dbReference>
<evidence type="ECO:0000259" key="1">
    <source>
        <dbReference type="Pfam" id="PF12706"/>
    </source>
</evidence>
<dbReference type="InterPro" id="IPR050114">
    <property type="entry name" value="UPF0173_UPF0282_UlaG_hydrolase"/>
</dbReference>
<protein>
    <submittedName>
        <fullName evidence="2">MBL fold metallo-hydrolase</fullName>
    </submittedName>
</protein>
<dbReference type="Proteomes" id="UP001596956">
    <property type="component" value="Unassembled WGS sequence"/>
</dbReference>
<name>A0ABW3BBS9_9ACTN</name>
<dbReference type="Gene3D" id="3.60.15.10">
    <property type="entry name" value="Ribonuclease Z/Hydroxyacylglutathione hydrolase-like"/>
    <property type="match status" value="1"/>
</dbReference>
<dbReference type="InterPro" id="IPR036866">
    <property type="entry name" value="RibonucZ/Hydroxyglut_hydro"/>
</dbReference>
<keyword evidence="3" id="KW-1185">Reference proteome</keyword>